<evidence type="ECO:0000256" key="4">
    <source>
        <dbReference type="ARBA" id="ARBA00022729"/>
    </source>
</evidence>
<dbReference type="Proteomes" id="UP000054886">
    <property type="component" value="Unassembled WGS sequence"/>
</dbReference>
<dbReference type="VEuPathDB" id="FungiDB:B1J91_M05599g"/>
<accession>A0A0W0DV13</accession>
<dbReference type="PANTHER" id="PTHR31737:SF2">
    <property type="entry name" value="PROTEIN TOS1"/>
    <property type="match status" value="1"/>
</dbReference>
<dbReference type="VEuPathDB" id="FungiDB:GVI51_M05555"/>
<organism evidence="12 13">
    <name type="scientific">Candida glabrata</name>
    <name type="common">Yeast</name>
    <name type="synonym">Torulopsis glabrata</name>
    <dbReference type="NCBI Taxonomy" id="5478"/>
    <lineage>
        <taxon>Eukaryota</taxon>
        <taxon>Fungi</taxon>
        <taxon>Dikarya</taxon>
        <taxon>Ascomycota</taxon>
        <taxon>Saccharomycotina</taxon>
        <taxon>Saccharomycetes</taxon>
        <taxon>Saccharomycetales</taxon>
        <taxon>Saccharomycetaceae</taxon>
        <taxon>Nakaseomyces</taxon>
    </lineage>
</organism>
<evidence type="ECO:0000259" key="11">
    <source>
        <dbReference type="Pfam" id="PF10290"/>
    </source>
</evidence>
<dbReference type="VEuPathDB" id="FungiDB:GWK60_M05555"/>
<evidence type="ECO:0000256" key="5">
    <source>
        <dbReference type="ARBA" id="ARBA00022801"/>
    </source>
</evidence>
<evidence type="ECO:0000256" key="2">
    <source>
        <dbReference type="ARBA" id="ARBA00006055"/>
    </source>
</evidence>
<protein>
    <recommendedName>
        <fullName evidence="3">glucan endo-1,3-beta-D-glucosidase</fullName>
        <ecNumber evidence="3">3.2.1.39</ecNumber>
    </recommendedName>
</protein>
<dbReference type="VEuPathDB" id="FungiDB:GW608_M05555"/>
<reference evidence="12 13" key="1">
    <citation type="submission" date="2015-10" db="EMBL/GenBank/DDBJ databases">
        <title>Draft genomes sequences of Candida glabrata isolates 1A, 1B, 2A, 2B, 3A and 3B.</title>
        <authorList>
            <person name="Haavelsrud O.E."/>
            <person name="Gaustad P."/>
        </authorList>
    </citation>
    <scope>NUCLEOTIDE SEQUENCE [LARGE SCALE GENOMIC DNA]</scope>
    <source>
        <strain evidence="12">910700640</strain>
    </source>
</reference>
<evidence type="ECO:0000256" key="7">
    <source>
        <dbReference type="ARBA" id="ARBA00023316"/>
    </source>
</evidence>
<keyword evidence="7" id="KW-0961">Cell wall biogenesis/degradation</keyword>
<proteinExistence type="inferred from homology"/>
<evidence type="ECO:0000256" key="9">
    <source>
        <dbReference type="SAM" id="SignalP"/>
    </source>
</evidence>
<dbReference type="PANTHER" id="PTHR31737">
    <property type="entry name" value="PROTEIN TOS1"/>
    <property type="match status" value="1"/>
</dbReference>
<dbReference type="GO" id="GO:0009277">
    <property type="term" value="C:fungal-type cell wall"/>
    <property type="evidence" value="ECO:0007669"/>
    <property type="project" value="EnsemblFungi"/>
</dbReference>
<evidence type="ECO:0000256" key="6">
    <source>
        <dbReference type="ARBA" id="ARBA00023295"/>
    </source>
</evidence>
<dbReference type="Pfam" id="PF10287">
    <property type="entry name" value="YJL171C_Tos1_C"/>
    <property type="match status" value="1"/>
</dbReference>
<dbReference type="InterPro" id="IPR018805">
    <property type="entry name" value="YJL171C/Tos1_C"/>
</dbReference>
<keyword evidence="6" id="KW-0326">Glycosidase</keyword>
<feature type="compositionally biased region" description="Low complexity" evidence="8">
    <location>
        <begin position="141"/>
        <end position="206"/>
    </location>
</feature>
<keyword evidence="4 9" id="KW-0732">Signal</keyword>
<dbReference type="InterPro" id="IPR018807">
    <property type="entry name" value="YJL171C/Tos1_N"/>
</dbReference>
<dbReference type="AlphaFoldDB" id="A0A0W0DV13"/>
<evidence type="ECO:0000256" key="3">
    <source>
        <dbReference type="ARBA" id="ARBA00012780"/>
    </source>
</evidence>
<evidence type="ECO:0000256" key="8">
    <source>
        <dbReference type="SAM" id="MobiDB-lite"/>
    </source>
</evidence>
<feature type="domain" description="Cell wall protein YJL171C/Tos1 C-terminal" evidence="10">
    <location>
        <begin position="212"/>
        <end position="435"/>
    </location>
</feature>
<comment type="catalytic activity">
    <reaction evidence="1">
        <text>Hydrolysis of (1-&gt;3)-beta-D-glucosidic linkages in (1-&gt;3)-beta-D-glucans.</text>
        <dbReference type="EC" id="3.2.1.39"/>
    </reaction>
</comment>
<feature type="domain" description="Cell wall protein YJL171C/Tos1 N-terminal" evidence="11">
    <location>
        <begin position="34"/>
        <end position="94"/>
    </location>
</feature>
<dbReference type="Pfam" id="PF10290">
    <property type="entry name" value="YJL171C_Tos1_N"/>
    <property type="match status" value="1"/>
</dbReference>
<dbReference type="GO" id="GO:0071555">
    <property type="term" value="P:cell wall organization"/>
    <property type="evidence" value="ECO:0007669"/>
    <property type="project" value="UniProtKB-KW"/>
</dbReference>
<evidence type="ECO:0000256" key="1">
    <source>
        <dbReference type="ARBA" id="ARBA00000382"/>
    </source>
</evidence>
<keyword evidence="5" id="KW-0378">Hydrolase</keyword>
<gene>
    <name evidence="12" type="ORF">AO440_004095</name>
</gene>
<feature type="signal peptide" evidence="9">
    <location>
        <begin position="1"/>
        <end position="17"/>
    </location>
</feature>
<evidence type="ECO:0000313" key="12">
    <source>
        <dbReference type="EMBL" id="KTB04239.1"/>
    </source>
</evidence>
<name>A0A0W0DV13_CANGB</name>
<evidence type="ECO:0000259" key="10">
    <source>
        <dbReference type="Pfam" id="PF10287"/>
    </source>
</evidence>
<comment type="similarity">
    <text evidence="2">Belongs to the PGA52 family.</text>
</comment>
<feature type="region of interest" description="Disordered" evidence="8">
    <location>
        <begin position="141"/>
        <end position="209"/>
    </location>
</feature>
<sequence>MFQLLTLLLPLVSKVSADCQMIAGNYYCSKTDAAIYSNVGFSGSYQDVTSMDEQSCVCSQQPFSFGGALAPFDEELSVHFRGPLKLSQFAVYYPASSNSKRAVAEEDCDSVVAKPVHKHKRDVAVEVIEVTETVFIDENGNTVTASGTSTSMSTPTPSNPSQVQSSQAPSQAPVSSSNKGTTTLSSTSKNTPSSSSSSQAASSSAAPIQDGGDWSRVAYFSPGTASGCTFMNHQGGTAGSGVWSSCFGNSISFANSDGVTGAGSPQPLGDVTIKSGQEYMIFSSTQCSANNAECGYYREGIPAYKGFGGNRKIFYFEFSMPSDTNGNGYNQDMPAIWLLNAKIPRTLQYGLSTCSCWATGCGELDLFEVLSPGSDKMITHIHDGQGGGTQDFFQRPTDGIFRAVVIFNASDKTIHLVQVDSAPAGGLSNDQVQQWLNKAGSAAALP</sequence>
<evidence type="ECO:0000313" key="13">
    <source>
        <dbReference type="Proteomes" id="UP000054886"/>
    </source>
</evidence>
<comment type="caution">
    <text evidence="12">The sequence shown here is derived from an EMBL/GenBank/DDBJ whole genome shotgun (WGS) entry which is preliminary data.</text>
</comment>
<dbReference type="EC" id="3.2.1.39" evidence="3"/>
<dbReference type="VEuPathDB" id="FungiDB:CAGL0M05599g"/>
<dbReference type="GO" id="GO:0042973">
    <property type="term" value="F:glucan endo-1,3-beta-D-glucosidase activity"/>
    <property type="evidence" value="ECO:0007669"/>
    <property type="project" value="UniProtKB-EC"/>
</dbReference>
<feature type="chain" id="PRO_5009807352" description="glucan endo-1,3-beta-D-glucosidase" evidence="9">
    <location>
        <begin position="18"/>
        <end position="446"/>
    </location>
</feature>
<dbReference type="EMBL" id="LLZZ01000117">
    <property type="protein sequence ID" value="KTB04239.1"/>
    <property type="molecule type" value="Genomic_DNA"/>
</dbReference>